<feature type="transmembrane region" description="Helical" evidence="9">
    <location>
        <begin position="30"/>
        <end position="56"/>
    </location>
</feature>
<sequence length="285" mass="32159">MSCAAHEYSVNNITTYVLMVMGNPCQSQAIVIPTVITYSLIFIIGTVGNICTCVVIIRNKSMHTHTNFYLFSLALSDLVVLFLGLPMELHGVLDYAYPYQFDEWICKGRAYLIEFTSYASILVICSFTVERWQAICHPLRSQSSPKVSRAYFTIILMWAISAVCALPMGFIVKINLLPLPDWAIGQPWVDAVSRDGQTVKDTQFCAMDVEQPEHQKRLIYFAFIAFFMAPALLITMMYSNIGMRIASTDSLLCVDKEVRMKATHNVIKMLGKTCSHSLLHILCPR</sequence>
<dbReference type="PANTHER" id="PTHR24243">
    <property type="entry name" value="G-PROTEIN COUPLED RECEPTOR"/>
    <property type="match status" value="1"/>
</dbReference>
<dbReference type="GO" id="GO:0005886">
    <property type="term" value="C:plasma membrane"/>
    <property type="evidence" value="ECO:0007669"/>
    <property type="project" value="TreeGrafter"/>
</dbReference>
<evidence type="ECO:0000313" key="11">
    <source>
        <dbReference type="EMBL" id="VDP13932.1"/>
    </source>
</evidence>
<evidence type="ECO:0000256" key="8">
    <source>
        <dbReference type="RuleBase" id="RU000688"/>
    </source>
</evidence>
<feature type="transmembrane region" description="Helical" evidence="9">
    <location>
        <begin position="150"/>
        <end position="172"/>
    </location>
</feature>
<keyword evidence="5 9" id="KW-0472">Membrane</keyword>
<keyword evidence="4 8" id="KW-0297">G-protein coupled receptor</keyword>
<dbReference type="OrthoDB" id="5962705at2759"/>
<keyword evidence="3 9" id="KW-1133">Transmembrane helix</keyword>
<feature type="domain" description="G-protein coupled receptors family 1 profile" evidence="10">
    <location>
        <begin position="48"/>
        <end position="285"/>
    </location>
</feature>
<dbReference type="GO" id="GO:0008188">
    <property type="term" value="F:neuropeptide receptor activity"/>
    <property type="evidence" value="ECO:0007669"/>
    <property type="project" value="TreeGrafter"/>
</dbReference>
<dbReference type="PRINTS" id="PR00237">
    <property type="entry name" value="GPCRRHODOPSN"/>
</dbReference>
<reference evidence="11 12" key="1">
    <citation type="submission" date="2018-11" db="EMBL/GenBank/DDBJ databases">
        <authorList>
            <consortium name="Pathogen Informatics"/>
        </authorList>
    </citation>
    <scope>NUCLEOTIDE SEQUENCE [LARGE SCALE GENOMIC DNA]</scope>
</reference>
<dbReference type="Gene3D" id="1.20.1070.10">
    <property type="entry name" value="Rhodopsin 7-helix transmembrane proteins"/>
    <property type="match status" value="1"/>
</dbReference>
<evidence type="ECO:0000313" key="12">
    <source>
        <dbReference type="Proteomes" id="UP000050761"/>
    </source>
</evidence>
<keyword evidence="7 8" id="KW-0807">Transducer</keyword>
<dbReference type="InterPro" id="IPR017452">
    <property type="entry name" value="GPCR_Rhodpsn_7TM"/>
</dbReference>
<evidence type="ECO:0000256" key="6">
    <source>
        <dbReference type="ARBA" id="ARBA00023170"/>
    </source>
</evidence>
<feature type="transmembrane region" description="Helical" evidence="9">
    <location>
        <begin position="218"/>
        <end position="238"/>
    </location>
</feature>
<reference evidence="13" key="2">
    <citation type="submission" date="2019-09" db="UniProtKB">
        <authorList>
            <consortium name="WormBaseParasite"/>
        </authorList>
    </citation>
    <scope>IDENTIFICATION</scope>
</reference>
<dbReference type="Proteomes" id="UP000050761">
    <property type="component" value="Unassembled WGS sequence"/>
</dbReference>
<dbReference type="EMBL" id="UZAH01031111">
    <property type="protein sequence ID" value="VDP13932.1"/>
    <property type="molecule type" value="Genomic_DNA"/>
</dbReference>
<dbReference type="WBParaSite" id="HPBE_0001907201-mRNA-1">
    <property type="protein sequence ID" value="HPBE_0001907201-mRNA-1"/>
    <property type="gene ID" value="HPBE_0001907201"/>
</dbReference>
<organism evidence="11">
    <name type="scientific">Heligmosomoides polygyrus</name>
    <name type="common">Parasitic roundworm</name>
    <dbReference type="NCBI Taxonomy" id="6339"/>
    <lineage>
        <taxon>Eukaryota</taxon>
        <taxon>Metazoa</taxon>
        <taxon>Ecdysozoa</taxon>
        <taxon>Nematoda</taxon>
        <taxon>Chromadorea</taxon>
        <taxon>Rhabditida</taxon>
        <taxon>Rhabditina</taxon>
        <taxon>Rhabditomorpha</taxon>
        <taxon>Strongyloidea</taxon>
        <taxon>Heligmosomidae</taxon>
        <taxon>Heligmosomoides</taxon>
    </lineage>
</organism>
<dbReference type="Pfam" id="PF00001">
    <property type="entry name" value="7tm_1"/>
    <property type="match status" value="1"/>
</dbReference>
<name>A0A3P8AHZ2_HELPZ</name>
<keyword evidence="6 8" id="KW-0675">Receptor</keyword>
<evidence type="ECO:0000256" key="5">
    <source>
        <dbReference type="ARBA" id="ARBA00023136"/>
    </source>
</evidence>
<evidence type="ECO:0000256" key="4">
    <source>
        <dbReference type="ARBA" id="ARBA00023040"/>
    </source>
</evidence>
<evidence type="ECO:0000256" key="9">
    <source>
        <dbReference type="SAM" id="Phobius"/>
    </source>
</evidence>
<gene>
    <name evidence="11" type="ORF">HPBE_LOCUS19068</name>
</gene>
<feature type="transmembrane region" description="Helical" evidence="9">
    <location>
        <begin position="68"/>
        <end position="89"/>
    </location>
</feature>
<dbReference type="SUPFAM" id="SSF81321">
    <property type="entry name" value="Family A G protein-coupled receptor-like"/>
    <property type="match status" value="1"/>
</dbReference>
<comment type="subcellular location">
    <subcellularLocation>
        <location evidence="1">Membrane</location>
        <topology evidence="1">Multi-pass membrane protein</topology>
    </subcellularLocation>
</comment>
<evidence type="ECO:0000256" key="3">
    <source>
        <dbReference type="ARBA" id="ARBA00022989"/>
    </source>
</evidence>
<dbReference type="AlphaFoldDB" id="A0A3P8AHZ2"/>
<evidence type="ECO:0000256" key="7">
    <source>
        <dbReference type="ARBA" id="ARBA00023224"/>
    </source>
</evidence>
<accession>A0A3P8AHZ2</accession>
<feature type="transmembrane region" description="Helical" evidence="9">
    <location>
        <begin position="109"/>
        <end position="129"/>
    </location>
</feature>
<evidence type="ECO:0000313" key="13">
    <source>
        <dbReference type="WBParaSite" id="HPBE_0001907201-mRNA-1"/>
    </source>
</evidence>
<evidence type="ECO:0000256" key="1">
    <source>
        <dbReference type="ARBA" id="ARBA00004141"/>
    </source>
</evidence>
<dbReference type="PROSITE" id="PS50262">
    <property type="entry name" value="G_PROTEIN_RECEP_F1_2"/>
    <property type="match status" value="1"/>
</dbReference>
<dbReference type="PROSITE" id="PS00237">
    <property type="entry name" value="G_PROTEIN_RECEP_F1_1"/>
    <property type="match status" value="1"/>
</dbReference>
<keyword evidence="12" id="KW-1185">Reference proteome</keyword>
<dbReference type="PANTHER" id="PTHR24243:SF208">
    <property type="entry name" value="PYROKININ-1 RECEPTOR"/>
    <property type="match status" value="1"/>
</dbReference>
<comment type="similarity">
    <text evidence="8">Belongs to the G-protein coupled receptor 1 family.</text>
</comment>
<protein>
    <submittedName>
        <fullName evidence="13">G_PROTEIN_RECEP_F1_2 domain-containing protein</fullName>
    </submittedName>
</protein>
<keyword evidence="2 8" id="KW-0812">Transmembrane</keyword>
<dbReference type="InterPro" id="IPR000276">
    <property type="entry name" value="GPCR_Rhodpsn"/>
</dbReference>
<proteinExistence type="inferred from homology"/>
<evidence type="ECO:0000256" key="2">
    <source>
        <dbReference type="ARBA" id="ARBA00022692"/>
    </source>
</evidence>
<evidence type="ECO:0000259" key="10">
    <source>
        <dbReference type="PROSITE" id="PS50262"/>
    </source>
</evidence>